<keyword evidence="8" id="KW-0046">Antibiotic resistance</keyword>
<comment type="caution">
    <text evidence="11">The sequence shown here is derived from an EMBL/GenBank/DDBJ whole genome shotgun (WGS) entry which is preliminary data.</text>
</comment>
<comment type="similarity">
    <text evidence="2">Belongs to the drug/metabolite transporter (DMT) superfamily. Small multidrug resistance (SMR) (TC 2.A.7.1) family. Mmr subfamily.</text>
</comment>
<accession>A0A366E224</accession>
<dbReference type="Gene3D" id="1.10.3730.20">
    <property type="match status" value="1"/>
</dbReference>
<dbReference type="GO" id="GO:0022857">
    <property type="term" value="F:transmembrane transporter activity"/>
    <property type="evidence" value="ECO:0007669"/>
    <property type="project" value="InterPro"/>
</dbReference>
<evidence type="ECO:0000256" key="8">
    <source>
        <dbReference type="ARBA" id="ARBA00023251"/>
    </source>
</evidence>
<dbReference type="RefSeq" id="WP_067504248.1">
    <property type="nucleotide sequence ID" value="NZ_CP107943.1"/>
</dbReference>
<dbReference type="Proteomes" id="UP000252586">
    <property type="component" value="Unassembled WGS sequence"/>
</dbReference>
<evidence type="ECO:0000256" key="4">
    <source>
        <dbReference type="ARBA" id="ARBA00022475"/>
    </source>
</evidence>
<dbReference type="STRING" id="1210090.GCA_001613185_01092"/>
<dbReference type="SUPFAM" id="SSF103481">
    <property type="entry name" value="Multidrug resistance efflux transporter EmrE"/>
    <property type="match status" value="1"/>
</dbReference>
<evidence type="ECO:0000256" key="6">
    <source>
        <dbReference type="ARBA" id="ARBA00022989"/>
    </source>
</evidence>
<dbReference type="GO" id="GO:0005886">
    <property type="term" value="C:plasma membrane"/>
    <property type="evidence" value="ECO:0007669"/>
    <property type="project" value="UniProtKB-SubCell"/>
</dbReference>
<evidence type="ECO:0000313" key="11">
    <source>
        <dbReference type="EMBL" id="RBO96362.1"/>
    </source>
</evidence>
<keyword evidence="3" id="KW-0813">Transport</keyword>
<keyword evidence="6 10" id="KW-1133">Transmembrane helix</keyword>
<protein>
    <submittedName>
        <fullName evidence="11">Small multidrug resistance pump</fullName>
    </submittedName>
</protein>
<dbReference type="Pfam" id="PF00893">
    <property type="entry name" value="Multi_Drug_Res"/>
    <property type="match status" value="1"/>
</dbReference>
<dbReference type="InterPro" id="IPR045324">
    <property type="entry name" value="Small_multidrug_res"/>
</dbReference>
<dbReference type="InterPro" id="IPR037185">
    <property type="entry name" value="EmrE-like"/>
</dbReference>
<keyword evidence="5 9" id="KW-0812">Transmembrane</keyword>
<organism evidence="11 12">
    <name type="scientific">Nocardia puris</name>
    <dbReference type="NCBI Taxonomy" id="208602"/>
    <lineage>
        <taxon>Bacteria</taxon>
        <taxon>Bacillati</taxon>
        <taxon>Actinomycetota</taxon>
        <taxon>Actinomycetes</taxon>
        <taxon>Mycobacteriales</taxon>
        <taxon>Nocardiaceae</taxon>
        <taxon>Nocardia</taxon>
    </lineage>
</organism>
<name>A0A366E224_9NOCA</name>
<keyword evidence="4" id="KW-1003">Cell membrane</keyword>
<dbReference type="PANTHER" id="PTHR30561:SF1">
    <property type="entry name" value="MULTIDRUG TRANSPORTER EMRE"/>
    <property type="match status" value="1"/>
</dbReference>
<evidence type="ECO:0000256" key="9">
    <source>
        <dbReference type="RuleBase" id="RU003942"/>
    </source>
</evidence>
<evidence type="ECO:0000313" key="12">
    <source>
        <dbReference type="Proteomes" id="UP000252586"/>
    </source>
</evidence>
<dbReference type="PANTHER" id="PTHR30561">
    <property type="entry name" value="SMR FAMILY PROTON-DEPENDENT DRUG EFFLUX TRANSPORTER SUGE"/>
    <property type="match status" value="1"/>
</dbReference>
<proteinExistence type="inferred from homology"/>
<evidence type="ECO:0000256" key="2">
    <source>
        <dbReference type="ARBA" id="ARBA00007822"/>
    </source>
</evidence>
<dbReference type="EMBL" id="QNRE01000001">
    <property type="protein sequence ID" value="RBO96362.1"/>
    <property type="molecule type" value="Genomic_DNA"/>
</dbReference>
<gene>
    <name evidence="11" type="ORF">DFR74_101377</name>
</gene>
<keyword evidence="7 10" id="KW-0472">Membrane</keyword>
<feature type="transmembrane region" description="Helical" evidence="10">
    <location>
        <begin position="57"/>
        <end position="80"/>
    </location>
</feature>
<evidence type="ECO:0000256" key="3">
    <source>
        <dbReference type="ARBA" id="ARBA00022448"/>
    </source>
</evidence>
<evidence type="ECO:0000256" key="10">
    <source>
        <dbReference type="SAM" id="Phobius"/>
    </source>
</evidence>
<feature type="transmembrane region" description="Helical" evidence="10">
    <location>
        <begin position="32"/>
        <end position="50"/>
    </location>
</feature>
<comment type="subcellular location">
    <subcellularLocation>
        <location evidence="1 9">Cell membrane</location>
        <topology evidence="1 9">Multi-pass membrane protein</topology>
    </subcellularLocation>
</comment>
<evidence type="ECO:0000256" key="1">
    <source>
        <dbReference type="ARBA" id="ARBA00004651"/>
    </source>
</evidence>
<dbReference type="GO" id="GO:0046677">
    <property type="term" value="P:response to antibiotic"/>
    <property type="evidence" value="ECO:0007669"/>
    <property type="project" value="UniProtKB-KW"/>
</dbReference>
<feature type="transmembrane region" description="Helical" evidence="10">
    <location>
        <begin position="86"/>
        <end position="106"/>
    </location>
</feature>
<reference evidence="11 12" key="1">
    <citation type="submission" date="2018-06" db="EMBL/GenBank/DDBJ databases">
        <title>Genomic Encyclopedia of Type Strains, Phase IV (KMG-IV): sequencing the most valuable type-strain genomes for metagenomic binning, comparative biology and taxonomic classification.</title>
        <authorList>
            <person name="Goeker M."/>
        </authorList>
    </citation>
    <scope>NUCLEOTIDE SEQUENCE [LARGE SCALE GENOMIC DNA]</scope>
    <source>
        <strain evidence="11 12">DSM 44599</strain>
    </source>
</reference>
<sequence length="107" mass="10894">MTLLIFLAAVVAEVTATVSLKLSDGFSKLWPTLLVGAGYLTAFGLLALLLQRGLEVGVVYAAWSAVGLAAVAAIGVLFLGESLSPAKVFGLTLIVVGVVTLQLAGVH</sequence>
<evidence type="ECO:0000256" key="7">
    <source>
        <dbReference type="ARBA" id="ARBA00023136"/>
    </source>
</evidence>
<dbReference type="AlphaFoldDB" id="A0A366E224"/>
<evidence type="ECO:0000256" key="5">
    <source>
        <dbReference type="ARBA" id="ARBA00022692"/>
    </source>
</evidence>
<keyword evidence="12" id="KW-1185">Reference proteome</keyword>
<dbReference type="InterPro" id="IPR000390">
    <property type="entry name" value="Small_drug/metabolite_transptr"/>
</dbReference>